<reference evidence="2 3" key="1">
    <citation type="journal article" date="2021" name="Plant Biotechnol. J.">
        <title>Multi-omics assisted identification of the key and species-specific regulatory components of drought-tolerant mechanisms in Gossypium stocksii.</title>
        <authorList>
            <person name="Yu D."/>
            <person name="Ke L."/>
            <person name="Zhang D."/>
            <person name="Wu Y."/>
            <person name="Sun Y."/>
            <person name="Mei J."/>
            <person name="Sun J."/>
            <person name="Sun Y."/>
        </authorList>
    </citation>
    <scope>NUCLEOTIDE SEQUENCE [LARGE SCALE GENOMIC DNA]</scope>
    <source>
        <strain evidence="3">cv. E1</strain>
        <tissue evidence="2">Leaf</tissue>
    </source>
</reference>
<organism evidence="2 3">
    <name type="scientific">Gossypium stocksii</name>
    <dbReference type="NCBI Taxonomy" id="47602"/>
    <lineage>
        <taxon>Eukaryota</taxon>
        <taxon>Viridiplantae</taxon>
        <taxon>Streptophyta</taxon>
        <taxon>Embryophyta</taxon>
        <taxon>Tracheophyta</taxon>
        <taxon>Spermatophyta</taxon>
        <taxon>Magnoliopsida</taxon>
        <taxon>eudicotyledons</taxon>
        <taxon>Gunneridae</taxon>
        <taxon>Pentapetalae</taxon>
        <taxon>rosids</taxon>
        <taxon>malvids</taxon>
        <taxon>Malvales</taxon>
        <taxon>Malvaceae</taxon>
        <taxon>Malvoideae</taxon>
        <taxon>Gossypium</taxon>
    </lineage>
</organism>
<dbReference type="EMBL" id="JAIQCV010000007">
    <property type="protein sequence ID" value="KAH1084400.1"/>
    <property type="molecule type" value="Genomic_DNA"/>
</dbReference>
<feature type="domain" description="Endonuclease/exonuclease/phosphatase" evidence="1">
    <location>
        <begin position="20"/>
        <end position="203"/>
    </location>
</feature>
<dbReference type="Pfam" id="PF03372">
    <property type="entry name" value="Exo_endo_phos"/>
    <property type="match status" value="1"/>
</dbReference>
<dbReference type="Proteomes" id="UP000828251">
    <property type="component" value="Unassembled WGS sequence"/>
</dbReference>
<protein>
    <recommendedName>
        <fullName evidence="1">Endonuclease/exonuclease/phosphatase domain-containing protein</fullName>
    </recommendedName>
</protein>
<evidence type="ECO:0000259" key="1">
    <source>
        <dbReference type="Pfam" id="PF03372"/>
    </source>
</evidence>
<dbReference type="PANTHER" id="PTHR35218">
    <property type="entry name" value="RNASE H DOMAIN-CONTAINING PROTEIN"/>
    <property type="match status" value="1"/>
</dbReference>
<dbReference type="Gene3D" id="3.60.10.10">
    <property type="entry name" value="Endonuclease/exonuclease/phosphatase"/>
    <property type="match status" value="1"/>
</dbReference>
<dbReference type="SUPFAM" id="SSF56219">
    <property type="entry name" value="DNase I-like"/>
    <property type="match status" value="1"/>
</dbReference>
<dbReference type="InterPro" id="IPR036691">
    <property type="entry name" value="Endo/exonu/phosph_ase_sf"/>
</dbReference>
<name>A0A9D4A4M7_9ROSI</name>
<dbReference type="InterPro" id="IPR005135">
    <property type="entry name" value="Endo/exonuclease/phosphatase"/>
</dbReference>
<dbReference type="PANTHER" id="PTHR35218:SF9">
    <property type="entry name" value="ENDONUCLEASE_EXONUCLEASE_PHOSPHATASE DOMAIN-CONTAINING PROTEIN"/>
    <property type="match status" value="1"/>
</dbReference>
<evidence type="ECO:0000313" key="2">
    <source>
        <dbReference type="EMBL" id="KAH1084400.1"/>
    </source>
</evidence>
<gene>
    <name evidence="2" type="ORF">J1N35_024161</name>
</gene>
<sequence>VGKKCVQGLSGHNTFFNVNISWNCRGVGNPVTVRDLKQLLVANDLDVIFLCETKVKTNSFDSICRKCRMEGCLDVNAEGKSGGLVMMWKEGNKVDIQTYSSNHIDTMIQVENETAIRFTGFYGNTDPNKRHLSWDMLKRVGRTVKETWIIGGDFNAILDNAEKDGGRRKPLALINEFREIVDELSMADLKTDNGWFTWTNNREGSAIVKERLNRFLMTANDKEGSREITSRTLDFVLSLKTVGLRIKRPK</sequence>
<dbReference type="OrthoDB" id="1729225at2759"/>
<feature type="non-terminal residue" evidence="2">
    <location>
        <position position="1"/>
    </location>
</feature>
<dbReference type="AlphaFoldDB" id="A0A9D4A4M7"/>
<accession>A0A9D4A4M7</accession>
<dbReference type="GO" id="GO:0003824">
    <property type="term" value="F:catalytic activity"/>
    <property type="evidence" value="ECO:0007669"/>
    <property type="project" value="InterPro"/>
</dbReference>
<keyword evidence="3" id="KW-1185">Reference proteome</keyword>
<proteinExistence type="predicted"/>
<comment type="caution">
    <text evidence="2">The sequence shown here is derived from an EMBL/GenBank/DDBJ whole genome shotgun (WGS) entry which is preliminary data.</text>
</comment>
<evidence type="ECO:0000313" key="3">
    <source>
        <dbReference type="Proteomes" id="UP000828251"/>
    </source>
</evidence>